<dbReference type="AlphaFoldDB" id="A0AAQ3L8M6"/>
<evidence type="ECO:0000256" key="1">
    <source>
        <dbReference type="SAM" id="MobiDB-lite"/>
    </source>
</evidence>
<accession>A0AAQ3L8M6</accession>
<name>A0AAQ3L8M6_9BACT</name>
<gene>
    <name evidence="2" type="ORF">RZN69_19785</name>
</gene>
<proteinExistence type="predicted"/>
<dbReference type="EMBL" id="CP136920">
    <property type="protein sequence ID" value="WOO40871.1"/>
    <property type="molecule type" value="Genomic_DNA"/>
</dbReference>
<feature type="compositionally biased region" description="Basic and acidic residues" evidence="1">
    <location>
        <begin position="309"/>
        <end position="331"/>
    </location>
</feature>
<dbReference type="KEGG" id="puo:RZN69_19785"/>
<protein>
    <submittedName>
        <fullName evidence="2">Uncharacterized protein</fullName>
    </submittedName>
</protein>
<reference evidence="2 3" key="1">
    <citation type="submission" date="2023-10" db="EMBL/GenBank/DDBJ databases">
        <title>Rubellicoccus peritrichatus gen. nov., sp. nov., isolated from an algae of coral reef tank.</title>
        <authorList>
            <person name="Luo J."/>
        </authorList>
    </citation>
    <scope>NUCLEOTIDE SEQUENCE [LARGE SCALE GENOMIC DNA]</scope>
    <source>
        <strain evidence="2 3">CR14</strain>
    </source>
</reference>
<sequence length="339" mass="37973">MLIQKELTLNQEVSMLRANLEKKKQRLQELLANVSVPEKIGLTRVPFSPRKTPSESLQKEIAKDQAYINEKAKEWRDLKSQITGKLSTQLAETDKELARVLEAVNKPQEVYKLIADLRSKTEAFLESQGHLRGALLSGFVPAAQSYSKMAADEIKRVGEIGFTVDTAILKIQEAEISFHKAITGTFAEDIEYPEIPILNVGDQIQNLITASPDHGHASIEKINHSCENLITEDAAAYEAKLAEVQVALNRLCSIKVDEFWQQYREDIWCRVHDIEPAPKAESVQGQLLPTSSKAKGRVGPPPVVKKKPQKDSDKGKGLTDVYFHRPSEKRSSLKLKVSR</sequence>
<dbReference type="Proteomes" id="UP001304300">
    <property type="component" value="Chromosome"/>
</dbReference>
<evidence type="ECO:0000313" key="2">
    <source>
        <dbReference type="EMBL" id="WOO40871.1"/>
    </source>
</evidence>
<keyword evidence="3" id="KW-1185">Reference proteome</keyword>
<organism evidence="2 3">
    <name type="scientific">Rubellicoccus peritrichatus</name>
    <dbReference type="NCBI Taxonomy" id="3080537"/>
    <lineage>
        <taxon>Bacteria</taxon>
        <taxon>Pseudomonadati</taxon>
        <taxon>Verrucomicrobiota</taxon>
        <taxon>Opitutia</taxon>
        <taxon>Puniceicoccales</taxon>
        <taxon>Cerasicoccaceae</taxon>
        <taxon>Rubellicoccus</taxon>
    </lineage>
</organism>
<dbReference type="RefSeq" id="WP_317833109.1">
    <property type="nucleotide sequence ID" value="NZ_CP136920.1"/>
</dbReference>
<feature type="compositionally biased region" description="Polar residues" evidence="1">
    <location>
        <begin position="283"/>
        <end position="292"/>
    </location>
</feature>
<feature type="region of interest" description="Disordered" evidence="1">
    <location>
        <begin position="280"/>
        <end position="339"/>
    </location>
</feature>
<evidence type="ECO:0000313" key="3">
    <source>
        <dbReference type="Proteomes" id="UP001304300"/>
    </source>
</evidence>